<evidence type="ECO:0000313" key="1">
    <source>
        <dbReference type="EMBL" id="GEY77203.1"/>
    </source>
</evidence>
<proteinExistence type="predicted"/>
<name>A0A699HU49_TANCI</name>
<reference evidence="1" key="1">
    <citation type="journal article" date="2019" name="Sci. Rep.">
        <title>Draft genome of Tanacetum cinerariifolium, the natural source of mosquito coil.</title>
        <authorList>
            <person name="Yamashiro T."/>
            <person name="Shiraishi A."/>
            <person name="Satake H."/>
            <person name="Nakayama K."/>
        </authorList>
    </citation>
    <scope>NUCLEOTIDE SEQUENCE</scope>
</reference>
<organism evidence="1">
    <name type="scientific">Tanacetum cinerariifolium</name>
    <name type="common">Dalmatian daisy</name>
    <name type="synonym">Chrysanthemum cinerariifolium</name>
    <dbReference type="NCBI Taxonomy" id="118510"/>
    <lineage>
        <taxon>Eukaryota</taxon>
        <taxon>Viridiplantae</taxon>
        <taxon>Streptophyta</taxon>
        <taxon>Embryophyta</taxon>
        <taxon>Tracheophyta</taxon>
        <taxon>Spermatophyta</taxon>
        <taxon>Magnoliopsida</taxon>
        <taxon>eudicotyledons</taxon>
        <taxon>Gunneridae</taxon>
        <taxon>Pentapetalae</taxon>
        <taxon>asterids</taxon>
        <taxon>campanulids</taxon>
        <taxon>Asterales</taxon>
        <taxon>Asteraceae</taxon>
        <taxon>Asteroideae</taxon>
        <taxon>Anthemideae</taxon>
        <taxon>Anthemidinae</taxon>
        <taxon>Tanacetum</taxon>
    </lineage>
</organism>
<evidence type="ECO:0008006" key="2">
    <source>
        <dbReference type="Google" id="ProtNLM"/>
    </source>
</evidence>
<comment type="caution">
    <text evidence="1">The sequence shown here is derived from an EMBL/GenBank/DDBJ whole genome shotgun (WGS) entry which is preliminary data.</text>
</comment>
<sequence length="151" mass="17778">MTILHNTPGTYDSKYKEVCDLLKKLFARHLKQYGHIRHTQVAKVKNTIPKLKWKTKENFHDYGIFTMLHMETFDSGPTSNLDFGLPVESQLQCDMLRRLRFKFATKILLHEINVHAGKMLELAKEFDKTDHVEKMAIIVDAFKKREERDCI</sequence>
<dbReference type="AlphaFoldDB" id="A0A699HU49"/>
<dbReference type="EMBL" id="BKCJ010208212">
    <property type="protein sequence ID" value="GEY77203.1"/>
    <property type="molecule type" value="Genomic_DNA"/>
</dbReference>
<accession>A0A699HU49</accession>
<protein>
    <recommendedName>
        <fullName evidence="2">Ulp1 protease family, C-terminal catalytic domain-containing protein</fullName>
    </recommendedName>
</protein>
<gene>
    <name evidence="1" type="ORF">Tci_449177</name>
</gene>